<organism evidence="2 3">
    <name type="scientific">Ustilaginoidea virens</name>
    <name type="common">Rice false smut fungus</name>
    <name type="synonym">Villosiclava virens</name>
    <dbReference type="NCBI Taxonomy" id="1159556"/>
    <lineage>
        <taxon>Eukaryota</taxon>
        <taxon>Fungi</taxon>
        <taxon>Dikarya</taxon>
        <taxon>Ascomycota</taxon>
        <taxon>Pezizomycotina</taxon>
        <taxon>Sordariomycetes</taxon>
        <taxon>Hypocreomycetidae</taxon>
        <taxon>Hypocreales</taxon>
        <taxon>Clavicipitaceae</taxon>
        <taxon>Ustilaginoidea</taxon>
    </lineage>
</organism>
<proteinExistence type="predicted"/>
<dbReference type="EMBL" id="CP072758">
    <property type="protein sequence ID" value="QUC23345.1"/>
    <property type="molecule type" value="Genomic_DNA"/>
</dbReference>
<protein>
    <submittedName>
        <fullName evidence="2">Uncharacterized protein</fullName>
    </submittedName>
</protein>
<accession>A0A8E5HXB6</accession>
<sequence length="142" mass="14435">MPVTPACTGTLESVHHSERREVDGESQCLVGAPEAGGHCVWTAKPRRLVTTCTALLGGCGCLPPGSLLGLSAGPAMSPQDQTPPGAPLVPTAMMRSEAPARPSRTPASTLEPGILGKARLLAPSQLATSAAQGPRSASFGDW</sequence>
<dbReference type="Proteomes" id="UP000027002">
    <property type="component" value="Chromosome 6"/>
</dbReference>
<feature type="region of interest" description="Disordered" evidence="1">
    <location>
        <begin position="72"/>
        <end position="115"/>
    </location>
</feature>
<gene>
    <name evidence="2" type="ORF">UV8b_07586</name>
</gene>
<name>A0A8E5HXB6_USTVR</name>
<dbReference type="GeneID" id="66068363"/>
<keyword evidence="3" id="KW-1185">Reference proteome</keyword>
<dbReference type="KEGG" id="uvi:66068363"/>
<reference evidence="2" key="1">
    <citation type="submission" date="2020-03" db="EMBL/GenBank/DDBJ databases">
        <title>A mixture of massive structural variations and highly conserved coding sequences in Ustilaginoidea virens genome.</title>
        <authorList>
            <person name="Zhang K."/>
            <person name="Zhao Z."/>
            <person name="Zhang Z."/>
            <person name="Li Y."/>
            <person name="Hsiang T."/>
            <person name="Sun W."/>
        </authorList>
    </citation>
    <scope>NUCLEOTIDE SEQUENCE</scope>
    <source>
        <strain evidence="2">UV-8b</strain>
    </source>
</reference>
<dbReference type="RefSeq" id="XP_043001018.1">
    <property type="nucleotide sequence ID" value="XM_043145083.1"/>
</dbReference>
<evidence type="ECO:0000256" key="1">
    <source>
        <dbReference type="SAM" id="MobiDB-lite"/>
    </source>
</evidence>
<evidence type="ECO:0000313" key="3">
    <source>
        <dbReference type="Proteomes" id="UP000027002"/>
    </source>
</evidence>
<dbReference type="AlphaFoldDB" id="A0A8E5HXB6"/>
<evidence type="ECO:0000313" key="2">
    <source>
        <dbReference type="EMBL" id="QUC23345.1"/>
    </source>
</evidence>